<feature type="transmembrane region" description="Helical" evidence="1">
    <location>
        <begin position="134"/>
        <end position="159"/>
    </location>
</feature>
<dbReference type="KEGG" id="thas:C6Y53_13915"/>
<evidence type="ECO:0000256" key="1">
    <source>
        <dbReference type="SAM" id="Phobius"/>
    </source>
</evidence>
<keyword evidence="1" id="KW-1133">Transmembrane helix</keyword>
<evidence type="ECO:0000313" key="2">
    <source>
        <dbReference type="EMBL" id="AVO38679.1"/>
    </source>
</evidence>
<sequence length="161" mass="17638">MTIDGDRMPAGGDWLFESIVASRKDNDRNLLYVCGAFLVLSFVSVAFNLGAVDAISFDLLAVQGSLTGSWPIRAMLCVACAVSYAAVLYIVLDQQRLQLGLDYLAVHEHRDATALGGFAHWLNRNHPRISRARTLVIGLFVTFCAAILLIDVVTLLYSFSN</sequence>
<dbReference type="RefSeq" id="WP_106472990.1">
    <property type="nucleotide sequence ID" value="NZ_CP027665.1"/>
</dbReference>
<keyword evidence="1" id="KW-0472">Membrane</keyword>
<gene>
    <name evidence="2" type="ORF">C6Y53_13915</name>
</gene>
<reference evidence="3" key="1">
    <citation type="submission" date="2018-03" db="EMBL/GenBank/DDBJ databases">
        <title>Genomic analysis of the strain SH-1 isolated from shrimp intestine.</title>
        <authorList>
            <person name="Kim Y.-S."/>
            <person name="Kim S.-E."/>
            <person name="Kim K.-H."/>
        </authorList>
    </citation>
    <scope>NUCLEOTIDE SEQUENCE [LARGE SCALE GENOMIC DNA]</scope>
    <source>
        <strain evidence="3">SH-1</strain>
    </source>
</reference>
<dbReference type="EMBL" id="CP027665">
    <property type="protein sequence ID" value="AVO38679.1"/>
    <property type="molecule type" value="Genomic_DNA"/>
</dbReference>
<accession>A0A2S0MS07</accession>
<name>A0A2S0MS07_9RHOB</name>
<evidence type="ECO:0000313" key="3">
    <source>
        <dbReference type="Proteomes" id="UP000237655"/>
    </source>
</evidence>
<dbReference type="Proteomes" id="UP000237655">
    <property type="component" value="Chromosome"/>
</dbReference>
<keyword evidence="3" id="KW-1185">Reference proteome</keyword>
<dbReference type="AlphaFoldDB" id="A0A2S0MS07"/>
<feature type="transmembrane region" description="Helical" evidence="1">
    <location>
        <begin position="30"/>
        <end position="52"/>
    </location>
</feature>
<protein>
    <submittedName>
        <fullName evidence="2">Uncharacterized protein</fullName>
    </submittedName>
</protein>
<proteinExistence type="predicted"/>
<keyword evidence="1" id="KW-0812">Transmembrane</keyword>
<feature type="transmembrane region" description="Helical" evidence="1">
    <location>
        <begin position="72"/>
        <end position="92"/>
    </location>
</feature>
<organism evidence="2 3">
    <name type="scientific">Pukyongiella litopenaei</name>
    <dbReference type="NCBI Taxonomy" id="2605946"/>
    <lineage>
        <taxon>Bacteria</taxon>
        <taxon>Pseudomonadati</taxon>
        <taxon>Pseudomonadota</taxon>
        <taxon>Alphaproteobacteria</taxon>
        <taxon>Rhodobacterales</taxon>
        <taxon>Paracoccaceae</taxon>
        <taxon>Pukyongiella</taxon>
    </lineage>
</organism>